<keyword evidence="3" id="KW-1185">Reference proteome</keyword>
<feature type="region of interest" description="Disordered" evidence="1">
    <location>
        <begin position="120"/>
        <end position="150"/>
    </location>
</feature>
<proteinExistence type="predicted"/>
<feature type="region of interest" description="Disordered" evidence="1">
    <location>
        <begin position="163"/>
        <end position="212"/>
    </location>
</feature>
<protein>
    <submittedName>
        <fullName evidence="2">Uncharacterized protein</fullName>
    </submittedName>
</protein>
<gene>
    <name evidence="2" type="ORF">V1477_000319</name>
</gene>
<dbReference type="EMBL" id="JAYRBN010000007">
    <property type="protein sequence ID" value="KAL2751161.1"/>
    <property type="molecule type" value="Genomic_DNA"/>
</dbReference>
<evidence type="ECO:0000313" key="2">
    <source>
        <dbReference type="EMBL" id="KAL2751161.1"/>
    </source>
</evidence>
<evidence type="ECO:0000256" key="1">
    <source>
        <dbReference type="SAM" id="MobiDB-lite"/>
    </source>
</evidence>
<feature type="compositionally biased region" description="Acidic residues" evidence="1">
    <location>
        <begin position="125"/>
        <end position="148"/>
    </location>
</feature>
<comment type="caution">
    <text evidence="2">The sequence shown here is derived from an EMBL/GenBank/DDBJ whole genome shotgun (WGS) entry which is preliminary data.</text>
</comment>
<name>A0ABD2D1A4_VESMC</name>
<reference evidence="2 3" key="1">
    <citation type="journal article" date="2024" name="Ann. Entomol. Soc. Am.">
        <title>Genomic analyses of the southern and eastern yellowjacket wasps (Hymenoptera: Vespidae) reveal evolutionary signatures of social life.</title>
        <authorList>
            <person name="Catto M.A."/>
            <person name="Caine P.B."/>
            <person name="Orr S.E."/>
            <person name="Hunt B.G."/>
            <person name="Goodisman M.A.D."/>
        </authorList>
    </citation>
    <scope>NUCLEOTIDE SEQUENCE [LARGE SCALE GENOMIC DNA]</scope>
    <source>
        <strain evidence="2">232</strain>
        <tissue evidence="2">Head and thorax</tissue>
    </source>
</reference>
<dbReference type="Proteomes" id="UP001607303">
    <property type="component" value="Unassembled WGS sequence"/>
</dbReference>
<feature type="non-terminal residue" evidence="2">
    <location>
        <position position="212"/>
    </location>
</feature>
<evidence type="ECO:0000313" key="3">
    <source>
        <dbReference type="Proteomes" id="UP001607303"/>
    </source>
</evidence>
<sequence>MTYYASIPSNKTTCYDNGVLRQIDEHTKAFYPVDKDSPCETTERKQKKARSAVNVKHHYGVPQIEPTGFRSGRVLEIRASVPSTFTILLPAATSQSSQDVLPGEAAAVPQRDNVRTFAKINAVDQNDDDEEDEDDANDDYEDEDEDDVGSVRFSLSQPFRPAHFAFENRPPNPAKVRADCASPPAEGIYETAGPSFTRSNAEDFQPLYRSYP</sequence>
<organism evidence="2 3">
    <name type="scientific">Vespula maculifrons</name>
    <name type="common">Eastern yellow jacket</name>
    <name type="synonym">Wasp</name>
    <dbReference type="NCBI Taxonomy" id="7453"/>
    <lineage>
        <taxon>Eukaryota</taxon>
        <taxon>Metazoa</taxon>
        <taxon>Ecdysozoa</taxon>
        <taxon>Arthropoda</taxon>
        <taxon>Hexapoda</taxon>
        <taxon>Insecta</taxon>
        <taxon>Pterygota</taxon>
        <taxon>Neoptera</taxon>
        <taxon>Endopterygota</taxon>
        <taxon>Hymenoptera</taxon>
        <taxon>Apocrita</taxon>
        <taxon>Aculeata</taxon>
        <taxon>Vespoidea</taxon>
        <taxon>Vespidae</taxon>
        <taxon>Vespinae</taxon>
        <taxon>Vespula</taxon>
    </lineage>
</organism>
<dbReference type="AlphaFoldDB" id="A0ABD2D1A4"/>
<accession>A0ABD2D1A4</accession>